<organism evidence="2">
    <name type="scientific">Octopus bimaculoides</name>
    <name type="common">California two-spotted octopus</name>
    <dbReference type="NCBI Taxonomy" id="37653"/>
    <lineage>
        <taxon>Eukaryota</taxon>
        <taxon>Metazoa</taxon>
        <taxon>Spiralia</taxon>
        <taxon>Lophotrochozoa</taxon>
        <taxon>Mollusca</taxon>
        <taxon>Cephalopoda</taxon>
        <taxon>Coleoidea</taxon>
        <taxon>Octopodiformes</taxon>
        <taxon>Octopoda</taxon>
        <taxon>Incirrata</taxon>
        <taxon>Octopodidae</taxon>
        <taxon>Octopus</taxon>
    </lineage>
</organism>
<reference evidence="2" key="1">
    <citation type="submission" date="2015-07" db="EMBL/GenBank/DDBJ databases">
        <title>MeaNS - Measles Nucleotide Surveillance Program.</title>
        <authorList>
            <person name="Tran T."/>
            <person name="Druce J."/>
        </authorList>
    </citation>
    <scope>NUCLEOTIDE SEQUENCE</scope>
    <source>
        <strain evidence="2">UCB-OBI-ISO-001</strain>
        <tissue evidence="2">Gonad</tissue>
    </source>
</reference>
<feature type="transmembrane region" description="Helical" evidence="1">
    <location>
        <begin position="12"/>
        <end position="30"/>
    </location>
</feature>
<sequence length="64" mass="7723">MCVYLILDFSTFIYVLVFFTHLKTCFYFSISSRIFSHINIRCNLYCWILNRVLLSCTLLKTQKK</sequence>
<dbReference type="EMBL" id="KQ420496">
    <property type="protein sequence ID" value="KOF80085.1"/>
    <property type="molecule type" value="Genomic_DNA"/>
</dbReference>
<keyword evidence="1" id="KW-0472">Membrane</keyword>
<evidence type="ECO:0000256" key="1">
    <source>
        <dbReference type="SAM" id="Phobius"/>
    </source>
</evidence>
<proteinExistence type="predicted"/>
<name>A0A0L8GU02_OCTBM</name>
<keyword evidence="1" id="KW-0812">Transmembrane</keyword>
<protein>
    <submittedName>
        <fullName evidence="2">Uncharacterized protein</fullName>
    </submittedName>
</protein>
<keyword evidence="1" id="KW-1133">Transmembrane helix</keyword>
<accession>A0A0L8GU02</accession>
<gene>
    <name evidence="2" type="ORF">OCBIM_22028468mg</name>
</gene>
<dbReference type="AlphaFoldDB" id="A0A0L8GU02"/>
<evidence type="ECO:0000313" key="2">
    <source>
        <dbReference type="EMBL" id="KOF80085.1"/>
    </source>
</evidence>